<accession>A0ABU8C0U7</accession>
<sequence length="80" mass="8482">MSKPLPAGRDLRTVTGRLDHLGNGVQCPEILTDDGHHEAVFGLAADIAPGTRLRLTGHTGIATRCLGQVLVIDTLEILTD</sequence>
<comment type="caution">
    <text evidence="1">The sequence shown here is derived from an EMBL/GenBank/DDBJ whole genome shotgun (WGS) entry which is preliminary data.</text>
</comment>
<evidence type="ECO:0000313" key="1">
    <source>
        <dbReference type="EMBL" id="MEH7830561.1"/>
    </source>
</evidence>
<protein>
    <submittedName>
        <fullName evidence="1">Uncharacterized protein</fullName>
    </submittedName>
</protein>
<gene>
    <name evidence="1" type="ORF">V6590_20670</name>
</gene>
<name>A0ABU8C0U7_9RHOB</name>
<organism evidence="1 2">
    <name type="scientific">Gemmobacter denitrificans</name>
    <dbReference type="NCBI Taxonomy" id="3123040"/>
    <lineage>
        <taxon>Bacteria</taxon>
        <taxon>Pseudomonadati</taxon>
        <taxon>Pseudomonadota</taxon>
        <taxon>Alphaproteobacteria</taxon>
        <taxon>Rhodobacterales</taxon>
        <taxon>Paracoccaceae</taxon>
        <taxon>Gemmobacter</taxon>
    </lineage>
</organism>
<dbReference type="Proteomes" id="UP001431963">
    <property type="component" value="Unassembled WGS sequence"/>
</dbReference>
<keyword evidence="2" id="KW-1185">Reference proteome</keyword>
<dbReference type="RefSeq" id="WP_335425600.1">
    <property type="nucleotide sequence ID" value="NZ_JBALHR010000040.1"/>
</dbReference>
<evidence type="ECO:0000313" key="2">
    <source>
        <dbReference type="Proteomes" id="UP001431963"/>
    </source>
</evidence>
<dbReference type="EMBL" id="JBALHR010000040">
    <property type="protein sequence ID" value="MEH7830561.1"/>
    <property type="molecule type" value="Genomic_DNA"/>
</dbReference>
<proteinExistence type="predicted"/>
<reference evidence="1" key="1">
    <citation type="submission" date="2024-02" db="EMBL/GenBank/DDBJ databases">
        <title>Genome sequences of strain Gemmobacter sp. JM10B15.</title>
        <authorList>
            <person name="Zhang M."/>
        </authorList>
    </citation>
    <scope>NUCLEOTIDE SEQUENCE</scope>
    <source>
        <strain evidence="1">JM10B15</strain>
    </source>
</reference>